<dbReference type="InterPro" id="IPR022385">
    <property type="entry name" value="Rhs_assc_core"/>
</dbReference>
<comment type="caution">
    <text evidence="1">The sequence shown here is derived from an EMBL/GenBank/DDBJ whole genome shotgun (WGS) entry which is preliminary data.</text>
</comment>
<dbReference type="Gene3D" id="2.180.10.10">
    <property type="entry name" value="RHS repeat-associated core"/>
    <property type="match status" value="1"/>
</dbReference>
<accession>A0A4R4JUW6</accession>
<protein>
    <submittedName>
        <fullName evidence="1">Uncharacterized protein</fullName>
    </submittedName>
</protein>
<name>A0A4R4JUW6_9BACT</name>
<dbReference type="EMBL" id="SMJU01000023">
    <property type="protein sequence ID" value="TDB58547.1"/>
    <property type="molecule type" value="Genomic_DNA"/>
</dbReference>
<proteinExistence type="predicted"/>
<gene>
    <name evidence="1" type="ORF">EZE20_23075</name>
</gene>
<sequence>MTLGNRRTFDERVKVIPKIEYYAFGHKVSRRAKNKYLYLTCELQQETGWLDLKARFYDPTLARFLSVDPLAEAQEFMSPYVLN</sequence>
<keyword evidence="2" id="KW-1185">Reference proteome</keyword>
<reference evidence="1 2" key="1">
    <citation type="submission" date="2019-02" db="EMBL/GenBank/DDBJ databases">
        <title>Arundinibacter roseus gen. nov., sp. nov., a new member of the family Cytophagaceae.</title>
        <authorList>
            <person name="Szuroczki S."/>
            <person name="Khayer B."/>
            <person name="Sproer C."/>
            <person name="Toumi M."/>
            <person name="Szabo A."/>
            <person name="Felfoldi T."/>
            <person name="Schumann P."/>
            <person name="Toth E."/>
        </authorList>
    </citation>
    <scope>NUCLEOTIDE SEQUENCE [LARGE SCALE GENOMIC DNA]</scope>
    <source>
        <strain evidence="1 2">DMA-k-7a</strain>
    </source>
</reference>
<dbReference type="OrthoDB" id="1005287at2"/>
<dbReference type="NCBIfam" id="TIGR03696">
    <property type="entry name" value="Rhs_assc_core"/>
    <property type="match status" value="1"/>
</dbReference>
<dbReference type="AlphaFoldDB" id="A0A4R4JUW6"/>
<evidence type="ECO:0000313" key="2">
    <source>
        <dbReference type="Proteomes" id="UP000295706"/>
    </source>
</evidence>
<evidence type="ECO:0000313" key="1">
    <source>
        <dbReference type="EMBL" id="TDB58547.1"/>
    </source>
</evidence>
<dbReference type="RefSeq" id="WP_132122233.1">
    <property type="nucleotide sequence ID" value="NZ_SMJU01000023.1"/>
</dbReference>
<dbReference type="Proteomes" id="UP000295706">
    <property type="component" value="Unassembled WGS sequence"/>
</dbReference>
<organism evidence="1 2">
    <name type="scientific">Arundinibacter roseus</name>
    <dbReference type="NCBI Taxonomy" id="2070510"/>
    <lineage>
        <taxon>Bacteria</taxon>
        <taxon>Pseudomonadati</taxon>
        <taxon>Bacteroidota</taxon>
        <taxon>Cytophagia</taxon>
        <taxon>Cytophagales</taxon>
        <taxon>Spirosomataceae</taxon>
        <taxon>Arundinibacter</taxon>
    </lineage>
</organism>